<dbReference type="GO" id="GO:0060271">
    <property type="term" value="P:cilium assembly"/>
    <property type="evidence" value="ECO:0007669"/>
    <property type="project" value="TreeGrafter"/>
</dbReference>
<dbReference type="GO" id="GO:0036064">
    <property type="term" value="C:ciliary basal body"/>
    <property type="evidence" value="ECO:0007669"/>
    <property type="project" value="TreeGrafter"/>
</dbReference>
<dbReference type="AlphaFoldDB" id="A0A8B9PYT9"/>
<accession>A0A8B9PYT9</accession>
<dbReference type="Gene3D" id="1.20.1270.60">
    <property type="entry name" value="Arfaptin homology (AH) domain/BAR domain"/>
    <property type="match status" value="1"/>
</dbReference>
<dbReference type="Pfam" id="PF06730">
    <property type="entry name" value="FAM92"/>
    <property type="match status" value="1"/>
</dbReference>
<dbReference type="InterPro" id="IPR009602">
    <property type="entry name" value="CBAR/FAM92"/>
</dbReference>
<dbReference type="GO" id="GO:0035869">
    <property type="term" value="C:ciliary transition zone"/>
    <property type="evidence" value="ECO:0007669"/>
    <property type="project" value="TreeGrafter"/>
</dbReference>
<protein>
    <submittedName>
        <fullName evidence="3">Family with sequence similarity 92 member B</fullName>
    </submittedName>
</protein>
<feature type="compositionally biased region" description="Basic residues" evidence="2">
    <location>
        <begin position="289"/>
        <end position="298"/>
    </location>
</feature>
<comment type="subcellular location">
    <subcellularLocation>
        <location evidence="1">Cytoplasm</location>
        <location evidence="1">Cytoskeleton</location>
        <location evidence="1">Microtubule organizing center</location>
        <location evidence="1">Centrosome</location>
        <location evidence="1">Centriole</location>
    </subcellularLocation>
</comment>
<name>A0A8B9PYT9_APTOW</name>
<sequence>MQRRTVRIMEKTVANAEKYFGRFCSLMASYTWKAAKLRDKSDLLVRQLTDYANTESPELRNTMKSFAEELAKVQDYRQAEVKSERLDTKVVEPLKLYGIRLKQMRAELKRFNNTRSNEIKQLEKLARLRQKAPGKDLQKRHSSPQAEFSVHRAAADTSRTSKRLRETFDCFQREKLKDVQRIFSDFVAVEMIFHTKALEVYSDAFRSLHSYGSGKDLEVGGSESLAKKPRSPKRPPTAREPLATPGPVPGETEAGRAVLAGRSKLRLHPKLRCALHGGVPAPAPSLLGRGRRGARRASRGAALPPGLKAAVASRCFL</sequence>
<proteinExistence type="predicted"/>
<keyword evidence="4" id="KW-1185">Reference proteome</keyword>
<dbReference type="SUPFAM" id="SSF103657">
    <property type="entry name" value="BAR/IMD domain-like"/>
    <property type="match status" value="1"/>
</dbReference>
<dbReference type="PANTHER" id="PTHR21223">
    <property type="entry name" value="CBY1-INTERACTING BAR DOMAIN-CONTAINING PROTEIN HOMOLOG"/>
    <property type="match status" value="1"/>
</dbReference>
<evidence type="ECO:0000313" key="3">
    <source>
        <dbReference type="Ensembl" id="ENSAOWP00000017896.1"/>
    </source>
</evidence>
<reference evidence="3" key="2">
    <citation type="submission" date="2025-09" db="UniProtKB">
        <authorList>
            <consortium name="Ensembl"/>
        </authorList>
    </citation>
    <scope>IDENTIFICATION</scope>
</reference>
<evidence type="ECO:0000313" key="4">
    <source>
        <dbReference type="Proteomes" id="UP000694424"/>
    </source>
</evidence>
<evidence type="ECO:0000256" key="2">
    <source>
        <dbReference type="SAM" id="MobiDB-lite"/>
    </source>
</evidence>
<dbReference type="Ensembl" id="ENSAOWT00000020299.1">
    <property type="protein sequence ID" value="ENSAOWP00000017896.1"/>
    <property type="gene ID" value="ENSAOWG00000012214.1"/>
</dbReference>
<reference evidence="3" key="1">
    <citation type="submission" date="2025-08" db="UniProtKB">
        <authorList>
            <consortium name="Ensembl"/>
        </authorList>
    </citation>
    <scope>IDENTIFICATION</scope>
</reference>
<feature type="region of interest" description="Disordered" evidence="2">
    <location>
        <begin position="282"/>
        <end position="301"/>
    </location>
</feature>
<dbReference type="PANTHER" id="PTHR21223:SF3">
    <property type="entry name" value="CBY1-INTERACTING BAR DOMAIN-CONTAINING PROTEIN 2"/>
    <property type="match status" value="1"/>
</dbReference>
<dbReference type="Proteomes" id="UP000694424">
    <property type="component" value="Unplaced"/>
</dbReference>
<feature type="region of interest" description="Disordered" evidence="2">
    <location>
        <begin position="131"/>
        <end position="156"/>
    </location>
</feature>
<organism evidence="3 4">
    <name type="scientific">Apteryx owenii</name>
    <name type="common">Little spotted kiwi</name>
    <dbReference type="NCBI Taxonomy" id="8824"/>
    <lineage>
        <taxon>Eukaryota</taxon>
        <taxon>Metazoa</taxon>
        <taxon>Chordata</taxon>
        <taxon>Craniata</taxon>
        <taxon>Vertebrata</taxon>
        <taxon>Euteleostomi</taxon>
        <taxon>Archelosauria</taxon>
        <taxon>Archosauria</taxon>
        <taxon>Dinosauria</taxon>
        <taxon>Saurischia</taxon>
        <taxon>Theropoda</taxon>
        <taxon>Coelurosauria</taxon>
        <taxon>Aves</taxon>
        <taxon>Palaeognathae</taxon>
        <taxon>Apterygiformes</taxon>
        <taxon>Apterygidae</taxon>
        <taxon>Apteryx</taxon>
    </lineage>
</organism>
<evidence type="ECO:0000256" key="1">
    <source>
        <dbReference type="ARBA" id="ARBA00004114"/>
    </source>
</evidence>
<dbReference type="GO" id="GO:0005814">
    <property type="term" value="C:centriole"/>
    <property type="evidence" value="ECO:0007669"/>
    <property type="project" value="UniProtKB-SubCell"/>
</dbReference>
<dbReference type="InterPro" id="IPR027267">
    <property type="entry name" value="AH/BAR_dom_sf"/>
</dbReference>
<feature type="region of interest" description="Disordered" evidence="2">
    <location>
        <begin position="216"/>
        <end position="253"/>
    </location>
</feature>